<dbReference type="Proteomes" id="UP000000551">
    <property type="component" value="Chromosome"/>
</dbReference>
<accession>Q48FV9</accession>
<dbReference type="Gene3D" id="2.60.200.60">
    <property type="match status" value="1"/>
</dbReference>
<proteinExistence type="predicted"/>
<evidence type="ECO:0000313" key="1">
    <source>
        <dbReference type="EMBL" id="AAZ34435.1"/>
    </source>
</evidence>
<name>Q48FV9_PSE14</name>
<dbReference type="AlphaFoldDB" id="Q48FV9"/>
<dbReference type="EMBL" id="CP000058">
    <property type="protein sequence ID" value="AAZ34435.1"/>
    <property type="molecule type" value="Genomic_DNA"/>
</dbReference>
<dbReference type="CDD" id="cd14744">
    <property type="entry name" value="PAAR_CT_2"/>
    <property type="match status" value="1"/>
</dbReference>
<evidence type="ECO:0000313" key="2">
    <source>
        <dbReference type="Proteomes" id="UP000000551"/>
    </source>
</evidence>
<reference evidence="1 2" key="1">
    <citation type="journal article" date="2005" name="J. Bacteriol.">
        <title>Whole-genome sequence analysis of Pseudomonas syringae pv. phaseolicola 1448A reveals divergence among pathovars in genes involved in virulence and transposition.</title>
        <authorList>
            <person name="Joardar V."/>
            <person name="Lindeberg M."/>
            <person name="Jackson R.W."/>
            <person name="Selengut J."/>
            <person name="Dodson R."/>
            <person name="Brinkac L.M."/>
            <person name="Daugherty S.C."/>
            <person name="Deboy R."/>
            <person name="Durkin A.S."/>
            <person name="Giglio M.G."/>
            <person name="Madupu R."/>
            <person name="Nelson W.C."/>
            <person name="Rosovitz M.J."/>
            <person name="Sullivan S."/>
            <person name="Crabtree J."/>
            <person name="Creasy T."/>
            <person name="Davidsen T."/>
            <person name="Haft D.H."/>
            <person name="Zafar N."/>
            <person name="Zhou L."/>
            <person name="Halpin R."/>
            <person name="Holley T."/>
            <person name="Khouri H."/>
            <person name="Feldblyum T."/>
            <person name="White O."/>
            <person name="Fraser C.M."/>
            <person name="Chatterjee A.K."/>
            <person name="Cartinhour S."/>
            <person name="Schneider D.J."/>
            <person name="Mansfield J."/>
            <person name="Collmer A."/>
            <person name="Buell C.R."/>
        </authorList>
    </citation>
    <scope>NUCLEOTIDE SEQUENCE [LARGE SCALE GENOMIC DNA]</scope>
    <source>
        <strain evidence="2">1448A / Race 6</strain>
    </source>
</reference>
<dbReference type="eggNOG" id="COG4104">
    <property type="taxonomic scope" value="Bacteria"/>
</dbReference>
<sequence>MCKEHCMKLLAIVQGDTTDHGGSVINGDQTKRINGFPVAHRGCDVICPLHGASKIIGEENNFHIEGNIIALEGDLTSCGARLISRQQSFFRVERQSSVVQSAPDHSVGNDQEAASESVVDRVVHSVNSLVGQRESIMCDERFRLFNQKRSSLGHLGYVVMQDQRCTCVGALDLQGYSRSHKSPAVGVSVFLCSGWLGPAVRQALVLPARSGKSVSVQDRKLIHCHFPVVCRMTPVGGDVAQPKPYQFRRSLIGREVPSSLDDLA</sequence>
<dbReference type="HOGENOM" id="CLU_1053188_0_0_6"/>
<dbReference type="Pfam" id="PF05488">
    <property type="entry name" value="PAAR_motif"/>
    <property type="match status" value="1"/>
</dbReference>
<dbReference type="KEGG" id="psp:PSPPH_3578"/>
<evidence type="ECO:0008006" key="3">
    <source>
        <dbReference type="Google" id="ProtNLM"/>
    </source>
</evidence>
<protein>
    <recommendedName>
        <fullName evidence="3">PAAR domain-containing protein</fullName>
    </recommendedName>
</protein>
<dbReference type="InterPro" id="IPR008727">
    <property type="entry name" value="PAAR_motif"/>
</dbReference>
<gene>
    <name evidence="1" type="ordered locus">PSPPH_3578</name>
</gene>
<organism evidence="1 2">
    <name type="scientific">Pseudomonas savastanoi pv. phaseolicola (strain 1448A / Race 6)</name>
    <name type="common">Pseudomonas syringae pv. phaseolicola (strain 1448A / Race 6)</name>
    <dbReference type="NCBI Taxonomy" id="264730"/>
    <lineage>
        <taxon>Bacteria</taxon>
        <taxon>Pseudomonadati</taxon>
        <taxon>Pseudomonadota</taxon>
        <taxon>Gammaproteobacteria</taxon>
        <taxon>Pseudomonadales</taxon>
        <taxon>Pseudomonadaceae</taxon>
        <taxon>Pseudomonas</taxon>
    </lineage>
</organism>